<name>A0A9P6FWN8_9FUNG</name>
<evidence type="ECO:0000313" key="1">
    <source>
        <dbReference type="EMBL" id="KAF9583102.1"/>
    </source>
</evidence>
<reference evidence="1" key="1">
    <citation type="journal article" date="2020" name="Fungal Divers.">
        <title>Resolving the Mortierellaceae phylogeny through synthesis of multi-gene phylogenetics and phylogenomics.</title>
        <authorList>
            <person name="Vandepol N."/>
            <person name="Liber J."/>
            <person name="Desiro A."/>
            <person name="Na H."/>
            <person name="Kennedy M."/>
            <person name="Barry K."/>
            <person name="Grigoriev I.V."/>
            <person name="Miller A.N."/>
            <person name="O'Donnell K."/>
            <person name="Stajich J.E."/>
            <person name="Bonito G."/>
        </authorList>
    </citation>
    <scope>NUCLEOTIDE SEQUENCE</scope>
    <source>
        <strain evidence="1">KOD1015</strain>
    </source>
</reference>
<organism evidence="1 2">
    <name type="scientific">Lunasporangiospora selenospora</name>
    <dbReference type="NCBI Taxonomy" id="979761"/>
    <lineage>
        <taxon>Eukaryota</taxon>
        <taxon>Fungi</taxon>
        <taxon>Fungi incertae sedis</taxon>
        <taxon>Mucoromycota</taxon>
        <taxon>Mortierellomycotina</taxon>
        <taxon>Mortierellomycetes</taxon>
        <taxon>Mortierellales</taxon>
        <taxon>Mortierellaceae</taxon>
        <taxon>Lunasporangiospora</taxon>
    </lineage>
</organism>
<evidence type="ECO:0000313" key="2">
    <source>
        <dbReference type="Proteomes" id="UP000780801"/>
    </source>
</evidence>
<protein>
    <submittedName>
        <fullName evidence="1">Uncharacterized protein</fullName>
    </submittedName>
</protein>
<accession>A0A9P6FWN8</accession>
<dbReference type="AlphaFoldDB" id="A0A9P6FWN8"/>
<proteinExistence type="predicted"/>
<comment type="caution">
    <text evidence="1">The sequence shown here is derived from an EMBL/GenBank/DDBJ whole genome shotgun (WGS) entry which is preliminary data.</text>
</comment>
<dbReference type="OrthoDB" id="2397670at2759"/>
<sequence>MSPLSSLTNQEQAFQKTPLEARVTIAQNAANKEQAQRRTKFQAMKITASKISKFVAVALVLVIATAQAGPCYNACRKEGSSDAFCKKSCLDQSCYRDCVKQGEGDAYCRNSCVA</sequence>
<gene>
    <name evidence="1" type="ORF">BGW38_010250</name>
</gene>
<dbReference type="Proteomes" id="UP000780801">
    <property type="component" value="Unassembled WGS sequence"/>
</dbReference>
<keyword evidence="2" id="KW-1185">Reference proteome</keyword>
<dbReference type="EMBL" id="JAABOA010000810">
    <property type="protein sequence ID" value="KAF9583102.1"/>
    <property type="molecule type" value="Genomic_DNA"/>
</dbReference>